<dbReference type="SUPFAM" id="SSF53067">
    <property type="entry name" value="Actin-like ATPase domain"/>
    <property type="match status" value="1"/>
</dbReference>
<comment type="catalytic activity">
    <reaction evidence="7">
        <text>D-fructose + ATP = D-fructose 6-phosphate + ADP + H(+)</text>
        <dbReference type="Rhea" id="RHEA:16125"/>
        <dbReference type="ChEBI" id="CHEBI:15378"/>
        <dbReference type="ChEBI" id="CHEBI:30616"/>
        <dbReference type="ChEBI" id="CHEBI:37721"/>
        <dbReference type="ChEBI" id="CHEBI:61527"/>
        <dbReference type="ChEBI" id="CHEBI:456216"/>
        <dbReference type="EC" id="2.7.1.4"/>
    </reaction>
</comment>
<proteinExistence type="inferred from homology"/>
<comment type="cofactor">
    <cofactor evidence="1">
        <name>Mg(2+)</name>
        <dbReference type="ChEBI" id="CHEBI:18420"/>
    </cofactor>
</comment>
<sequence>MSLLGAIEAGGTKFILAVCDEDFKIIDRTVLKTEDGPATLAKVTVYFDRFPDIAAVGVAAFGPIDLNPQSTSYGYVLDTPKAGWANFDFLGYLKKWRDIPYYWTTDVNGSAWAEYRHGANSEVKSLLYLTVGTGVGAGIIVNGQLLSGFGHPEAGHIMIQKNPEDHYAGHCPFHQDRCLEGLASGPAMEDRWGLSAKELVDDHPAWRIEADYLAQAAMTYTTILRPDRIVFGGGVNHREVLLPLVRKRFSELMAGYLATPNVDDYLVPVANGDDAGILGCFYLAKSALTRA</sequence>
<reference evidence="8 9" key="1">
    <citation type="submission" date="2020-02" db="EMBL/GenBank/DDBJ databases">
        <title>Fructobacillus sp. isolated from paper mulberry of Taiwan.</title>
        <authorList>
            <person name="Lin S.-T."/>
        </authorList>
    </citation>
    <scope>NUCLEOTIDE SEQUENCE [LARGE SCALE GENOMIC DNA]</scope>
    <source>
        <strain evidence="8 9">S1-1</strain>
    </source>
</reference>
<evidence type="ECO:0000313" key="8">
    <source>
        <dbReference type="EMBL" id="MBS9336941.1"/>
    </source>
</evidence>
<dbReference type="EC" id="2.7.1.4" evidence="6"/>
<name>A0ABS5QV10_9LACO</name>
<dbReference type="InterPro" id="IPR049874">
    <property type="entry name" value="ROK_cs"/>
</dbReference>
<dbReference type="Proteomes" id="UP001519503">
    <property type="component" value="Unassembled WGS sequence"/>
</dbReference>
<dbReference type="Pfam" id="PF00480">
    <property type="entry name" value="ROK"/>
    <property type="match status" value="1"/>
</dbReference>
<keyword evidence="9" id="KW-1185">Reference proteome</keyword>
<evidence type="ECO:0000256" key="5">
    <source>
        <dbReference type="ARBA" id="ARBA00022842"/>
    </source>
</evidence>
<protein>
    <recommendedName>
        <fullName evidence="6">fructokinase</fullName>
        <ecNumber evidence="6">2.7.1.4</ecNumber>
    </recommendedName>
</protein>
<comment type="similarity">
    <text evidence="2">Belongs to the ROK (NagC/XylR) family.</text>
</comment>
<evidence type="ECO:0000256" key="7">
    <source>
        <dbReference type="ARBA" id="ARBA00048451"/>
    </source>
</evidence>
<dbReference type="PANTHER" id="PTHR42742:SF3">
    <property type="entry name" value="FRUCTOKINASE"/>
    <property type="match status" value="1"/>
</dbReference>
<dbReference type="RefSeq" id="WP_213820392.1">
    <property type="nucleotide sequence ID" value="NZ_JAAMFL010000001.1"/>
</dbReference>
<evidence type="ECO:0000256" key="2">
    <source>
        <dbReference type="ARBA" id="ARBA00006479"/>
    </source>
</evidence>
<dbReference type="CDD" id="cd24067">
    <property type="entry name" value="ASKHA_NBD_ROK_BsFRK-like"/>
    <property type="match status" value="1"/>
</dbReference>
<keyword evidence="4" id="KW-0862">Zinc</keyword>
<dbReference type="InterPro" id="IPR043129">
    <property type="entry name" value="ATPase_NBD"/>
</dbReference>
<keyword evidence="3" id="KW-0479">Metal-binding</keyword>
<comment type="caution">
    <text evidence="8">The sequence shown here is derived from an EMBL/GenBank/DDBJ whole genome shotgun (WGS) entry which is preliminary data.</text>
</comment>
<organism evidence="8 9">
    <name type="scientific">Fructobacillus parabroussonetiae</name>
    <dbReference type="NCBI Taxonomy" id="2713174"/>
    <lineage>
        <taxon>Bacteria</taxon>
        <taxon>Bacillati</taxon>
        <taxon>Bacillota</taxon>
        <taxon>Bacilli</taxon>
        <taxon>Lactobacillales</taxon>
        <taxon>Lactobacillaceae</taxon>
        <taxon>Fructobacillus</taxon>
    </lineage>
</organism>
<accession>A0ABS5QV10</accession>
<dbReference type="EMBL" id="JAAMFL010000001">
    <property type="protein sequence ID" value="MBS9336941.1"/>
    <property type="molecule type" value="Genomic_DNA"/>
</dbReference>
<dbReference type="PANTHER" id="PTHR42742">
    <property type="entry name" value="TRANSCRIPTIONAL REPRESSOR MPRA"/>
    <property type="match status" value="1"/>
</dbReference>
<dbReference type="InterPro" id="IPR000600">
    <property type="entry name" value="ROK"/>
</dbReference>
<evidence type="ECO:0000256" key="6">
    <source>
        <dbReference type="ARBA" id="ARBA00038887"/>
    </source>
</evidence>
<evidence type="ECO:0000256" key="1">
    <source>
        <dbReference type="ARBA" id="ARBA00001946"/>
    </source>
</evidence>
<gene>
    <name evidence="8" type="ORF">G6R30_00445</name>
</gene>
<dbReference type="Gene3D" id="3.30.420.40">
    <property type="match status" value="2"/>
</dbReference>
<evidence type="ECO:0000256" key="4">
    <source>
        <dbReference type="ARBA" id="ARBA00022833"/>
    </source>
</evidence>
<keyword evidence="5" id="KW-0460">Magnesium</keyword>
<dbReference type="PROSITE" id="PS01125">
    <property type="entry name" value="ROK"/>
    <property type="match status" value="1"/>
</dbReference>
<evidence type="ECO:0000256" key="3">
    <source>
        <dbReference type="ARBA" id="ARBA00022723"/>
    </source>
</evidence>
<dbReference type="InterPro" id="IPR051804">
    <property type="entry name" value="Carb_Metab_Reg_Kinase/Isom"/>
</dbReference>
<evidence type="ECO:0000313" key="9">
    <source>
        <dbReference type="Proteomes" id="UP001519503"/>
    </source>
</evidence>